<feature type="transmembrane region" description="Helical" evidence="2">
    <location>
        <begin position="133"/>
        <end position="151"/>
    </location>
</feature>
<reference evidence="3 4" key="1">
    <citation type="submission" date="2024-09" db="EMBL/GenBank/DDBJ databases">
        <authorList>
            <person name="Sun Q."/>
            <person name="Mori K."/>
        </authorList>
    </citation>
    <scope>NUCLEOTIDE SEQUENCE [LARGE SCALE GENOMIC DNA]</scope>
    <source>
        <strain evidence="3 4">CICC 10874</strain>
    </source>
</reference>
<dbReference type="RefSeq" id="WP_376980871.1">
    <property type="nucleotide sequence ID" value="NZ_JBHLSV010000013.1"/>
</dbReference>
<dbReference type="PANTHER" id="PTHR41771">
    <property type="entry name" value="MEMBRANE PROTEIN-RELATED"/>
    <property type="match status" value="1"/>
</dbReference>
<dbReference type="EMBL" id="JBHLSV010000013">
    <property type="protein sequence ID" value="MFC0674613.1"/>
    <property type="molecule type" value="Genomic_DNA"/>
</dbReference>
<keyword evidence="2" id="KW-0812">Transmembrane</keyword>
<evidence type="ECO:0000313" key="4">
    <source>
        <dbReference type="Proteomes" id="UP001589793"/>
    </source>
</evidence>
<keyword evidence="2" id="KW-1133">Transmembrane helix</keyword>
<feature type="transmembrane region" description="Helical" evidence="2">
    <location>
        <begin position="23"/>
        <end position="44"/>
    </location>
</feature>
<accession>A0ABV6RCC7</accession>
<feature type="transmembrane region" description="Helical" evidence="2">
    <location>
        <begin position="355"/>
        <end position="380"/>
    </location>
</feature>
<feature type="region of interest" description="Disordered" evidence="1">
    <location>
        <begin position="379"/>
        <end position="439"/>
    </location>
</feature>
<dbReference type="Pfam" id="PF07907">
    <property type="entry name" value="YibE_F"/>
    <property type="match status" value="1"/>
</dbReference>
<feature type="transmembrane region" description="Helical" evidence="2">
    <location>
        <begin position="214"/>
        <end position="234"/>
    </location>
</feature>
<feature type="transmembrane region" description="Helical" evidence="2">
    <location>
        <begin position="313"/>
        <end position="335"/>
    </location>
</feature>
<evidence type="ECO:0000313" key="3">
    <source>
        <dbReference type="EMBL" id="MFC0674613.1"/>
    </source>
</evidence>
<sequence length="439" mass="45252">MGSGHSHHPDGSAQMTASRGSRLTIIALTLVLLVSTLVGLVLLWPGAGAPRSALLAPGVELEDVVVVEVPEVLDAETVAPVTATREDGRSIAVEVYPAVLADLAPGDRIRVMAIDAGEEAGGTAYSYFDHQRTVPLALLLLAYLVVVAIVARGAGLRAVVGLAFGAGIVAWFMLPAILGGQDPVAVALVASGAMIFPSVYIAHGISLRTTTAVIGTFGGVVTTVLVALATRRPAGMTGADDETAGMLLGMHPDLSLSAVFLAGVILSGLGALNDVTITQASAVWELRAARPEGTRREIFSSAMRIGRDHIASTVYTLAYAYIGSALPVLLLASMIDRSIIATLTSGEIAAEVFRTLIASLGLVLAIPLTTGIATLLASTAPPAEQSDRHRSRTLPPTPEDAAASAMWTQEPAGPPGPGSTPDPARDPAGPPRHGRRRRL</sequence>
<gene>
    <name evidence="3" type="ORF">ACFFF6_11665</name>
</gene>
<keyword evidence="4" id="KW-1185">Reference proteome</keyword>
<organism evidence="3 4">
    <name type="scientific">Brachybacterium hainanense</name>
    <dbReference type="NCBI Taxonomy" id="1541174"/>
    <lineage>
        <taxon>Bacteria</taxon>
        <taxon>Bacillati</taxon>
        <taxon>Actinomycetota</taxon>
        <taxon>Actinomycetes</taxon>
        <taxon>Micrococcales</taxon>
        <taxon>Dermabacteraceae</taxon>
        <taxon>Brachybacterium</taxon>
    </lineage>
</organism>
<name>A0ABV6RCC7_9MICO</name>
<comment type="caution">
    <text evidence="3">The sequence shown here is derived from an EMBL/GenBank/DDBJ whole genome shotgun (WGS) entry which is preliminary data.</text>
</comment>
<feature type="transmembrane region" description="Helical" evidence="2">
    <location>
        <begin position="254"/>
        <end position="272"/>
    </location>
</feature>
<feature type="transmembrane region" description="Helical" evidence="2">
    <location>
        <begin position="184"/>
        <end position="202"/>
    </location>
</feature>
<proteinExistence type="predicted"/>
<keyword evidence="2" id="KW-0472">Membrane</keyword>
<dbReference type="InterPro" id="IPR012507">
    <property type="entry name" value="YibE_F"/>
</dbReference>
<dbReference type="PANTHER" id="PTHR41771:SF1">
    <property type="entry name" value="MEMBRANE PROTEIN"/>
    <property type="match status" value="1"/>
</dbReference>
<protein>
    <submittedName>
        <fullName evidence="3">YibE/F family protein</fullName>
    </submittedName>
</protein>
<feature type="transmembrane region" description="Helical" evidence="2">
    <location>
        <begin position="158"/>
        <end position="178"/>
    </location>
</feature>
<evidence type="ECO:0000256" key="2">
    <source>
        <dbReference type="SAM" id="Phobius"/>
    </source>
</evidence>
<evidence type="ECO:0000256" key="1">
    <source>
        <dbReference type="SAM" id="MobiDB-lite"/>
    </source>
</evidence>
<dbReference type="Proteomes" id="UP001589793">
    <property type="component" value="Unassembled WGS sequence"/>
</dbReference>